<feature type="region of interest" description="Disordered" evidence="1">
    <location>
        <begin position="464"/>
        <end position="491"/>
    </location>
</feature>
<dbReference type="HOGENOM" id="CLU_544099_0_0_1"/>
<keyword evidence="2" id="KW-0472">Membrane</keyword>
<organism evidence="3 4">
    <name type="scientific">Mixia osmundae (strain CBS 9802 / IAM 14324 / JCM 22182 / KY 12970)</name>
    <dbReference type="NCBI Taxonomy" id="764103"/>
    <lineage>
        <taxon>Eukaryota</taxon>
        <taxon>Fungi</taxon>
        <taxon>Dikarya</taxon>
        <taxon>Basidiomycota</taxon>
        <taxon>Pucciniomycotina</taxon>
        <taxon>Mixiomycetes</taxon>
        <taxon>Mixiales</taxon>
        <taxon>Mixiaceae</taxon>
        <taxon>Mixia</taxon>
    </lineage>
</organism>
<feature type="transmembrane region" description="Helical" evidence="2">
    <location>
        <begin position="280"/>
        <end position="305"/>
    </location>
</feature>
<keyword evidence="2" id="KW-0812">Transmembrane</keyword>
<feature type="transmembrane region" description="Helical" evidence="2">
    <location>
        <begin position="81"/>
        <end position="111"/>
    </location>
</feature>
<comment type="caution">
    <text evidence="3">The sequence shown here is derived from an EMBL/GenBank/DDBJ whole genome shotgun (WGS) entry which is preliminary data.</text>
</comment>
<sequence>MTISAQFPPLSVQNIAPSRRLINVLHQEHLQAQRYLRWPRLIVLNGVSILDIALIGTALKAKLDGDDDVAVGESVGVHTSILDITIALVALIATCTIASGIMGVLTVLTLFLMQKKETPRSAFLKWGSLAIANVGVLVMSAVVTWMTYTRGGNVESSEIIPISIVPAASPLLGIHLKYKDQNNVPVSTLCIPEYALAAPPRQMERTFAMGIMEKSRFSSSGSRKLRNGPSVPRRTTIFCATGVLAVFPLIFAPVGISRLARSGQDIAILFPQGTTASTSLSASAAALAIVSALILILSIVSAIAIRRRKFAPLLKIGEALGTLYILSGISELAASIALVVVLSSGRATVKNDDIPQAELQGIVELDERLGIIDLSLSHQPLLIVLAISGFLVVVMTAASVATVRFAYKDARVRREQEEYRRRTRLTKQTSPQTFSQLPYVINDGKSYVAPSVPPMPYQYQQINPRPTSTRQRSMAMPEQARSNKTISSHDSVYKDQSAFAI</sequence>
<feature type="transmembrane region" description="Helical" evidence="2">
    <location>
        <begin position="317"/>
        <end position="342"/>
    </location>
</feature>
<feature type="transmembrane region" description="Helical" evidence="2">
    <location>
        <begin position="236"/>
        <end position="260"/>
    </location>
</feature>
<dbReference type="AlphaFoldDB" id="G7E919"/>
<gene>
    <name evidence="3" type="primary">Mo06338</name>
    <name evidence="3" type="ORF">E5Q_06338</name>
</gene>
<evidence type="ECO:0000313" key="4">
    <source>
        <dbReference type="Proteomes" id="UP000009131"/>
    </source>
</evidence>
<keyword evidence="4" id="KW-1185">Reference proteome</keyword>
<reference evidence="3 4" key="2">
    <citation type="journal article" date="2012" name="Open Biol.">
        <title>Characteristics of nucleosomes and linker DNA regions on the genome of the basidiomycete Mixia osmundae revealed by mono- and dinucleosome mapping.</title>
        <authorList>
            <person name="Nishida H."/>
            <person name="Kondo S."/>
            <person name="Matsumoto T."/>
            <person name="Suzuki Y."/>
            <person name="Yoshikawa H."/>
            <person name="Taylor T.D."/>
            <person name="Sugiyama J."/>
        </authorList>
    </citation>
    <scope>NUCLEOTIDE SEQUENCE [LARGE SCALE GENOMIC DNA]</scope>
    <source>
        <strain evidence="4">CBS 9802 / IAM 14324 / JCM 22182 / KY 12970</strain>
    </source>
</reference>
<evidence type="ECO:0000256" key="2">
    <source>
        <dbReference type="SAM" id="Phobius"/>
    </source>
</evidence>
<feature type="compositionally biased region" description="Polar residues" evidence="1">
    <location>
        <begin position="480"/>
        <end position="490"/>
    </location>
</feature>
<evidence type="ECO:0000313" key="3">
    <source>
        <dbReference type="EMBL" id="GAA99637.1"/>
    </source>
</evidence>
<dbReference type="Proteomes" id="UP000009131">
    <property type="component" value="Unassembled WGS sequence"/>
</dbReference>
<name>G7E919_MIXOS</name>
<keyword evidence="2" id="KW-1133">Transmembrane helix</keyword>
<protein>
    <submittedName>
        <fullName evidence="3">Uncharacterized protein</fullName>
    </submittedName>
</protein>
<dbReference type="EMBL" id="BABT02000220">
    <property type="protein sequence ID" value="GAA99637.1"/>
    <property type="molecule type" value="Genomic_DNA"/>
</dbReference>
<dbReference type="RefSeq" id="XP_014568849.1">
    <property type="nucleotide sequence ID" value="XM_014713363.1"/>
</dbReference>
<reference evidence="3 4" key="1">
    <citation type="journal article" date="2011" name="J. Gen. Appl. Microbiol.">
        <title>Draft genome sequencing of the enigmatic basidiomycete Mixia osmundae.</title>
        <authorList>
            <person name="Nishida H."/>
            <person name="Nagatsuka Y."/>
            <person name="Sugiyama J."/>
        </authorList>
    </citation>
    <scope>NUCLEOTIDE SEQUENCE [LARGE SCALE GENOMIC DNA]</scope>
    <source>
        <strain evidence="4">CBS 9802 / IAM 14324 / JCM 22182 / KY 12970</strain>
    </source>
</reference>
<feature type="transmembrane region" description="Helical" evidence="2">
    <location>
        <begin position="123"/>
        <end position="147"/>
    </location>
</feature>
<accession>G7E919</accession>
<proteinExistence type="predicted"/>
<feature type="transmembrane region" description="Helical" evidence="2">
    <location>
        <begin position="381"/>
        <end position="407"/>
    </location>
</feature>
<dbReference type="InParanoid" id="G7E919"/>
<feature type="transmembrane region" description="Helical" evidence="2">
    <location>
        <begin position="159"/>
        <end position="176"/>
    </location>
</feature>
<evidence type="ECO:0000256" key="1">
    <source>
        <dbReference type="SAM" id="MobiDB-lite"/>
    </source>
</evidence>
<feature type="transmembrane region" description="Helical" evidence="2">
    <location>
        <begin position="41"/>
        <end position="61"/>
    </location>
</feature>